<dbReference type="AlphaFoldDB" id="A0A174SVR7"/>
<dbReference type="RefSeq" id="WP_022203495.1">
    <property type="nucleotide sequence ID" value="NZ_CATYWZ010000240.1"/>
</dbReference>
<dbReference type="EMBL" id="CZAB01000072">
    <property type="protein sequence ID" value="CUQ00866.1"/>
    <property type="molecule type" value="Genomic_DNA"/>
</dbReference>
<dbReference type="PANTHER" id="PTHR36565:SF1">
    <property type="entry name" value="UPF0332 PROTEIN TM_1000"/>
    <property type="match status" value="1"/>
</dbReference>
<dbReference type="InterPro" id="IPR052226">
    <property type="entry name" value="UPF0332_toxin"/>
</dbReference>
<evidence type="ECO:0000313" key="5">
    <source>
        <dbReference type="Proteomes" id="UP000095512"/>
    </source>
</evidence>
<sequence length="135" mass="15445">MSPNSGNPRDLALHRLTVAKEDLATAKDDFIGKHFRAANNRAYYSIYHSITAVLALEQVAFKRHKDTIAYFNKEYVKTEKFSRQLGRRIGRAQEIRHASDYDEFYIASVEEAQEQIDAAELVLNAVEQYVSSFGK</sequence>
<evidence type="ECO:0000259" key="2">
    <source>
        <dbReference type="Pfam" id="PF05168"/>
    </source>
</evidence>
<proteinExistence type="inferred from homology"/>
<evidence type="ECO:0000313" key="3">
    <source>
        <dbReference type="EMBL" id="CUQ00866.1"/>
    </source>
</evidence>
<dbReference type="Gene3D" id="1.20.120.330">
    <property type="entry name" value="Nucleotidyltransferases domain 2"/>
    <property type="match status" value="1"/>
</dbReference>
<name>A0A174SVR7_9FIRM</name>
<accession>A0A174SVR7</accession>
<protein>
    <submittedName>
        <fullName evidence="3">HEPN domain</fullName>
    </submittedName>
</protein>
<keyword evidence="6" id="KW-1185">Reference proteome</keyword>
<comment type="similarity">
    <text evidence="1">Belongs to the UPF0332 family.</text>
</comment>
<evidence type="ECO:0000313" key="4">
    <source>
        <dbReference type="EMBL" id="SQB11372.1"/>
    </source>
</evidence>
<dbReference type="Proteomes" id="UP000095512">
    <property type="component" value="Unassembled WGS sequence"/>
</dbReference>
<evidence type="ECO:0000256" key="1">
    <source>
        <dbReference type="ARBA" id="ARBA00038248"/>
    </source>
</evidence>
<reference evidence="3 5" key="1">
    <citation type="submission" date="2015-09" db="EMBL/GenBank/DDBJ databases">
        <authorList>
            <consortium name="Pathogen Informatics"/>
        </authorList>
    </citation>
    <scope>NUCLEOTIDE SEQUENCE [LARGE SCALE GENOMIC DNA]</scope>
    <source>
        <strain evidence="3 5">2789STDY5834865</strain>
    </source>
</reference>
<gene>
    <name evidence="3" type="ORF">ERS852480_04631</name>
    <name evidence="4" type="ORF">NCTC11224_02732</name>
</gene>
<dbReference type="Pfam" id="PF05168">
    <property type="entry name" value="HEPN"/>
    <property type="match status" value="1"/>
</dbReference>
<dbReference type="InterPro" id="IPR007842">
    <property type="entry name" value="HEPN_dom"/>
</dbReference>
<organism evidence="3 5">
    <name type="scientific">Enterocloster clostridioformis</name>
    <dbReference type="NCBI Taxonomy" id="1531"/>
    <lineage>
        <taxon>Bacteria</taxon>
        <taxon>Bacillati</taxon>
        <taxon>Bacillota</taxon>
        <taxon>Clostridia</taxon>
        <taxon>Lachnospirales</taxon>
        <taxon>Lachnospiraceae</taxon>
        <taxon>Enterocloster</taxon>
    </lineage>
</organism>
<evidence type="ECO:0000313" key="6">
    <source>
        <dbReference type="Proteomes" id="UP000251853"/>
    </source>
</evidence>
<feature type="domain" description="HEPN" evidence="2">
    <location>
        <begin position="16"/>
        <end position="128"/>
    </location>
</feature>
<dbReference type="PANTHER" id="PTHR36565">
    <property type="entry name" value="UPF0332 PROTEIN TM_1000"/>
    <property type="match status" value="1"/>
</dbReference>
<dbReference type="Proteomes" id="UP000251853">
    <property type="component" value="Unassembled WGS sequence"/>
</dbReference>
<reference evidence="4 6" key="2">
    <citation type="submission" date="2018-06" db="EMBL/GenBank/DDBJ databases">
        <authorList>
            <consortium name="Pathogen Informatics"/>
            <person name="Doyle S."/>
        </authorList>
    </citation>
    <scope>NUCLEOTIDE SEQUENCE [LARGE SCALE GENOMIC DNA]</scope>
    <source>
        <strain evidence="4 6">NCTC11224</strain>
    </source>
</reference>
<dbReference type="EMBL" id="UAVW01000009">
    <property type="protein sequence ID" value="SQB11372.1"/>
    <property type="molecule type" value="Genomic_DNA"/>
</dbReference>